<proteinExistence type="predicted"/>
<dbReference type="InterPro" id="IPR009057">
    <property type="entry name" value="Homeodomain-like_sf"/>
</dbReference>
<sequence length="290" mass="32804">MLPNWPKVEIDCQSIVVQEFDGKLFRDSLHEHEDFEFCFVSRGSGDWQIGGLKGRFRAGTLLLCPPRTLHAWNSDAVSQNSEGVSAIVLRFKRDVLGASLFRIPEMSGLERVRNAMAEPLQFSVSDRDRLRARLRSVERAQGVLRLARFLVALELVAGFDFRQVSDREGNRDSLNARDLARVQAVKRFVEGRFRTEISREEAAEMVGLDEASFSRFFRRAMGTTFVDFVASFRVRHAAALLGNRRGISLQEVAEQSGFGSMASFHRQFRKRLGTTPDSYRKAANSEVLAP</sequence>
<dbReference type="Proteomes" id="UP000617628">
    <property type="component" value="Unassembled WGS sequence"/>
</dbReference>
<dbReference type="AlphaFoldDB" id="A0A934VTD7"/>
<keyword evidence="3" id="KW-0804">Transcription</keyword>
<evidence type="ECO:0000313" key="6">
    <source>
        <dbReference type="Proteomes" id="UP000617628"/>
    </source>
</evidence>
<dbReference type="EMBL" id="JAENIL010000048">
    <property type="protein sequence ID" value="MBK1879424.1"/>
    <property type="molecule type" value="Genomic_DNA"/>
</dbReference>
<dbReference type="RefSeq" id="WP_200357637.1">
    <property type="nucleotide sequence ID" value="NZ_JAENIL010000048.1"/>
</dbReference>
<feature type="domain" description="HTH araC/xylS-type" evidence="4">
    <location>
        <begin position="183"/>
        <end position="282"/>
    </location>
</feature>
<evidence type="ECO:0000256" key="2">
    <source>
        <dbReference type="ARBA" id="ARBA00023125"/>
    </source>
</evidence>
<dbReference type="PRINTS" id="PR00032">
    <property type="entry name" value="HTHARAC"/>
</dbReference>
<gene>
    <name evidence="5" type="ORF">JIN87_21235</name>
</gene>
<dbReference type="InterPro" id="IPR018062">
    <property type="entry name" value="HTH_AraC-typ_CS"/>
</dbReference>
<comment type="caution">
    <text evidence="5">The sequence shown here is derived from an EMBL/GenBank/DDBJ whole genome shotgun (WGS) entry which is preliminary data.</text>
</comment>
<dbReference type="SMART" id="SM00342">
    <property type="entry name" value="HTH_ARAC"/>
    <property type="match status" value="1"/>
</dbReference>
<keyword evidence="1" id="KW-0805">Transcription regulation</keyword>
<dbReference type="InterPro" id="IPR011051">
    <property type="entry name" value="RmlC_Cupin_sf"/>
</dbReference>
<dbReference type="GO" id="GO:0043565">
    <property type="term" value="F:sequence-specific DNA binding"/>
    <property type="evidence" value="ECO:0007669"/>
    <property type="project" value="InterPro"/>
</dbReference>
<evidence type="ECO:0000313" key="5">
    <source>
        <dbReference type="EMBL" id="MBK1879424.1"/>
    </source>
</evidence>
<keyword evidence="6" id="KW-1185">Reference proteome</keyword>
<dbReference type="PANTHER" id="PTHR46796">
    <property type="entry name" value="HTH-TYPE TRANSCRIPTIONAL ACTIVATOR RHAS-RELATED"/>
    <property type="match status" value="1"/>
</dbReference>
<keyword evidence="2" id="KW-0238">DNA-binding</keyword>
<dbReference type="InterPro" id="IPR050204">
    <property type="entry name" value="AraC_XylS_family_regulators"/>
</dbReference>
<organism evidence="5 6">
    <name type="scientific">Pelagicoccus mobilis</name>
    <dbReference type="NCBI Taxonomy" id="415221"/>
    <lineage>
        <taxon>Bacteria</taxon>
        <taxon>Pseudomonadati</taxon>
        <taxon>Verrucomicrobiota</taxon>
        <taxon>Opitutia</taxon>
        <taxon>Puniceicoccales</taxon>
        <taxon>Pelagicoccaceae</taxon>
        <taxon>Pelagicoccus</taxon>
    </lineage>
</organism>
<evidence type="ECO:0000256" key="1">
    <source>
        <dbReference type="ARBA" id="ARBA00023015"/>
    </source>
</evidence>
<dbReference type="InterPro" id="IPR014710">
    <property type="entry name" value="RmlC-like_jellyroll"/>
</dbReference>
<name>A0A934VTD7_9BACT</name>
<evidence type="ECO:0000256" key="3">
    <source>
        <dbReference type="ARBA" id="ARBA00023163"/>
    </source>
</evidence>
<dbReference type="Pfam" id="PF12833">
    <property type="entry name" value="HTH_18"/>
    <property type="match status" value="1"/>
</dbReference>
<dbReference type="InterPro" id="IPR003313">
    <property type="entry name" value="AraC-bd"/>
</dbReference>
<dbReference type="Gene3D" id="2.60.120.10">
    <property type="entry name" value="Jelly Rolls"/>
    <property type="match status" value="1"/>
</dbReference>
<reference evidence="5" key="1">
    <citation type="submission" date="2021-01" db="EMBL/GenBank/DDBJ databases">
        <title>Modified the classification status of verrucomicrobia.</title>
        <authorList>
            <person name="Feng X."/>
        </authorList>
    </citation>
    <scope>NUCLEOTIDE SEQUENCE</scope>
    <source>
        <strain evidence="5">KCTC 13126</strain>
    </source>
</reference>
<evidence type="ECO:0000259" key="4">
    <source>
        <dbReference type="PROSITE" id="PS01124"/>
    </source>
</evidence>
<accession>A0A934VTD7</accession>
<dbReference type="SUPFAM" id="SSF46689">
    <property type="entry name" value="Homeodomain-like"/>
    <property type="match status" value="2"/>
</dbReference>
<dbReference type="PROSITE" id="PS01124">
    <property type="entry name" value="HTH_ARAC_FAMILY_2"/>
    <property type="match status" value="1"/>
</dbReference>
<dbReference type="InterPro" id="IPR020449">
    <property type="entry name" value="Tscrpt_reg_AraC-type_HTH"/>
</dbReference>
<protein>
    <submittedName>
        <fullName evidence="5">Helix-turn-helix domain-containing protein</fullName>
    </submittedName>
</protein>
<dbReference type="Pfam" id="PF02311">
    <property type="entry name" value="AraC_binding"/>
    <property type="match status" value="1"/>
</dbReference>
<dbReference type="PROSITE" id="PS00041">
    <property type="entry name" value="HTH_ARAC_FAMILY_1"/>
    <property type="match status" value="1"/>
</dbReference>
<dbReference type="InterPro" id="IPR018060">
    <property type="entry name" value="HTH_AraC"/>
</dbReference>
<dbReference type="GO" id="GO:0003700">
    <property type="term" value="F:DNA-binding transcription factor activity"/>
    <property type="evidence" value="ECO:0007669"/>
    <property type="project" value="InterPro"/>
</dbReference>
<dbReference type="SUPFAM" id="SSF51182">
    <property type="entry name" value="RmlC-like cupins"/>
    <property type="match status" value="1"/>
</dbReference>
<dbReference type="Gene3D" id="1.10.10.60">
    <property type="entry name" value="Homeodomain-like"/>
    <property type="match status" value="2"/>
</dbReference>